<organism evidence="2 3">
    <name type="scientific">OM182 bacterium MED-G28</name>
    <dbReference type="NCBI Taxonomy" id="1986256"/>
    <lineage>
        <taxon>Bacteria</taxon>
        <taxon>Pseudomonadati</taxon>
        <taxon>Pseudomonadota</taxon>
        <taxon>Gammaproteobacteria</taxon>
        <taxon>OMG group</taxon>
        <taxon>OM182 clade</taxon>
    </lineage>
</organism>
<dbReference type="PANTHER" id="PTHR34322">
    <property type="entry name" value="TRANSPOSASE, Y1_TNP DOMAIN-CONTAINING"/>
    <property type="match status" value="1"/>
</dbReference>
<dbReference type="GO" id="GO:0006313">
    <property type="term" value="P:DNA transposition"/>
    <property type="evidence" value="ECO:0007669"/>
    <property type="project" value="InterPro"/>
</dbReference>
<gene>
    <name evidence="2" type="ORF">CNF02_02975</name>
</gene>
<sequence length="364" mass="41992">MTRARNQQISLDDTPYYHCISRCVRRAHLCGNDPITGQNFDHRKQWLVSCIKQLSASFAIDVCAYAVMSNHYHLVLFVDQGKASTLSDKEVILRWTKMFPRNAAILETLRQNSKSRAAQRQMKQQVTLWRERLSDISWFMRCLNEHVARRANKEDNCRGRFWEGRFKSQALLDERALVTCMAYVDLNPIRAGVSDSLDGSDFTSIQERLINHAKKVKNRSYRQNRLLTRRSTKHLIGRQSTIKKSVLKQLADMPGLSDEPVSLSQQSYFALLESTSKALKLLDSSSGKAINVLEDRQLVLQRIGISPDSWLKSMKYFHRHYAIAVGSETSLIEFHKNRIKAGVEFKYPNKWIRGLHSARLLYGT</sequence>
<name>A0A2A5WEP1_9GAMM</name>
<proteinExistence type="predicted"/>
<dbReference type="GO" id="GO:0003677">
    <property type="term" value="F:DNA binding"/>
    <property type="evidence" value="ECO:0007669"/>
    <property type="project" value="InterPro"/>
</dbReference>
<reference evidence="2 3" key="1">
    <citation type="submission" date="2017-08" db="EMBL/GenBank/DDBJ databases">
        <title>Fine stratification of microbial communities through a metagenomic profile of the photic zone.</title>
        <authorList>
            <person name="Haro-Moreno J.M."/>
            <person name="Lopez-Perez M."/>
            <person name="De La Torre J."/>
            <person name="Picazo A."/>
            <person name="Camacho A."/>
            <person name="Rodriguez-Valera F."/>
        </authorList>
    </citation>
    <scope>NUCLEOTIDE SEQUENCE [LARGE SCALE GENOMIC DNA]</scope>
    <source>
        <strain evidence="2">MED-G28</strain>
    </source>
</reference>
<dbReference type="SUPFAM" id="SSF143422">
    <property type="entry name" value="Transposase IS200-like"/>
    <property type="match status" value="1"/>
</dbReference>
<dbReference type="SMART" id="SM01321">
    <property type="entry name" value="Y1_Tnp"/>
    <property type="match status" value="1"/>
</dbReference>
<dbReference type="Proteomes" id="UP000219329">
    <property type="component" value="Unassembled WGS sequence"/>
</dbReference>
<dbReference type="GO" id="GO:0004803">
    <property type="term" value="F:transposase activity"/>
    <property type="evidence" value="ECO:0007669"/>
    <property type="project" value="InterPro"/>
</dbReference>
<dbReference type="InterPro" id="IPR036515">
    <property type="entry name" value="Transposase_17_sf"/>
</dbReference>
<dbReference type="PANTHER" id="PTHR34322:SF2">
    <property type="entry name" value="TRANSPOSASE IS200-LIKE DOMAIN-CONTAINING PROTEIN"/>
    <property type="match status" value="1"/>
</dbReference>
<feature type="domain" description="Transposase IS200-like" evidence="1">
    <location>
        <begin position="14"/>
        <end position="187"/>
    </location>
</feature>
<comment type="caution">
    <text evidence="2">The sequence shown here is derived from an EMBL/GenBank/DDBJ whole genome shotgun (WGS) entry which is preliminary data.</text>
</comment>
<evidence type="ECO:0000259" key="1">
    <source>
        <dbReference type="SMART" id="SM01321"/>
    </source>
</evidence>
<protein>
    <submittedName>
        <fullName evidence="2">Transposase</fullName>
    </submittedName>
</protein>
<dbReference type="InterPro" id="IPR002686">
    <property type="entry name" value="Transposase_17"/>
</dbReference>
<accession>A0A2A5WEP1</accession>
<dbReference type="EMBL" id="NTJZ01000002">
    <property type="protein sequence ID" value="PDH35005.1"/>
    <property type="molecule type" value="Genomic_DNA"/>
</dbReference>
<dbReference type="AlphaFoldDB" id="A0A2A5WEP1"/>
<evidence type="ECO:0000313" key="3">
    <source>
        <dbReference type="Proteomes" id="UP000219329"/>
    </source>
</evidence>
<dbReference type="Gene3D" id="3.30.70.1290">
    <property type="entry name" value="Transposase IS200-like"/>
    <property type="match status" value="1"/>
</dbReference>
<evidence type="ECO:0000313" key="2">
    <source>
        <dbReference type="EMBL" id="PDH35005.1"/>
    </source>
</evidence>